<dbReference type="Gene3D" id="2.40.50.100">
    <property type="match status" value="1"/>
</dbReference>
<gene>
    <name evidence="3 6" type="primary">gcvH</name>
    <name evidence="6" type="ORF">FJY68_05420</name>
</gene>
<comment type="caution">
    <text evidence="6">The sequence shown here is derived from an EMBL/GenBank/DDBJ whole genome shotgun (WGS) entry which is preliminary data.</text>
</comment>
<dbReference type="EMBL" id="VGIR01000024">
    <property type="protein sequence ID" value="MBM3331280.1"/>
    <property type="molecule type" value="Genomic_DNA"/>
</dbReference>
<dbReference type="GO" id="GO:0009249">
    <property type="term" value="P:protein lipoylation"/>
    <property type="evidence" value="ECO:0007669"/>
    <property type="project" value="TreeGrafter"/>
</dbReference>
<dbReference type="HAMAP" id="MF_00272">
    <property type="entry name" value="GcvH"/>
    <property type="match status" value="1"/>
</dbReference>
<dbReference type="PROSITE" id="PS00189">
    <property type="entry name" value="LIPOYL"/>
    <property type="match status" value="1"/>
</dbReference>
<accession>A0A937XCQ6</accession>
<dbReference type="PANTHER" id="PTHR11715:SF3">
    <property type="entry name" value="GLYCINE CLEAVAGE SYSTEM H PROTEIN-RELATED"/>
    <property type="match status" value="1"/>
</dbReference>
<dbReference type="InterPro" id="IPR017453">
    <property type="entry name" value="GCV_H_sub"/>
</dbReference>
<evidence type="ECO:0000313" key="6">
    <source>
        <dbReference type="EMBL" id="MBM3331280.1"/>
    </source>
</evidence>
<proteinExistence type="inferred from homology"/>
<evidence type="ECO:0000256" key="3">
    <source>
        <dbReference type="HAMAP-Rule" id="MF_00272"/>
    </source>
</evidence>
<dbReference type="InterPro" id="IPR003016">
    <property type="entry name" value="2-oxoA_DH_lipoyl-BS"/>
</dbReference>
<protein>
    <recommendedName>
        <fullName evidence="3">Glycine cleavage system H protein</fullName>
    </recommendedName>
</protein>
<dbReference type="AlphaFoldDB" id="A0A937XCQ6"/>
<dbReference type="Proteomes" id="UP000779900">
    <property type="component" value="Unassembled WGS sequence"/>
</dbReference>
<dbReference type="InterPro" id="IPR033753">
    <property type="entry name" value="GCV_H/Fam206"/>
</dbReference>
<reference evidence="6" key="1">
    <citation type="submission" date="2019-03" db="EMBL/GenBank/DDBJ databases">
        <title>Lake Tanganyika Metagenome-Assembled Genomes (MAGs).</title>
        <authorList>
            <person name="Tran P."/>
        </authorList>
    </citation>
    <scope>NUCLEOTIDE SEQUENCE</scope>
    <source>
        <strain evidence="6">K_DeepCast_150m_m2_040</strain>
    </source>
</reference>
<dbReference type="InterPro" id="IPR011053">
    <property type="entry name" value="Single_hybrid_motif"/>
</dbReference>
<comment type="subunit">
    <text evidence="3">The glycine cleavage system is composed of four proteins: P, T, L and H.</text>
</comment>
<dbReference type="NCBIfam" id="TIGR00527">
    <property type="entry name" value="gcvH"/>
    <property type="match status" value="1"/>
</dbReference>
<dbReference type="PROSITE" id="PS50968">
    <property type="entry name" value="BIOTINYL_LIPOYL"/>
    <property type="match status" value="1"/>
</dbReference>
<evidence type="ECO:0000256" key="2">
    <source>
        <dbReference type="ARBA" id="ARBA00022823"/>
    </source>
</evidence>
<evidence type="ECO:0000256" key="4">
    <source>
        <dbReference type="PIRSR" id="PIRSR617453-50"/>
    </source>
</evidence>
<dbReference type="InterPro" id="IPR000089">
    <property type="entry name" value="Biotin_lipoyl"/>
</dbReference>
<feature type="domain" description="Lipoyl-binding" evidence="5">
    <location>
        <begin position="23"/>
        <end position="105"/>
    </location>
</feature>
<name>A0A937XCQ6_UNCW3</name>
<dbReference type="SUPFAM" id="SSF51230">
    <property type="entry name" value="Single hybrid motif"/>
    <property type="match status" value="1"/>
</dbReference>
<dbReference type="GO" id="GO:0005829">
    <property type="term" value="C:cytosol"/>
    <property type="evidence" value="ECO:0007669"/>
    <property type="project" value="TreeGrafter"/>
</dbReference>
<dbReference type="NCBIfam" id="NF002270">
    <property type="entry name" value="PRK01202.1"/>
    <property type="match status" value="1"/>
</dbReference>
<keyword evidence="2 3" id="KW-0450">Lipoyl</keyword>
<comment type="similarity">
    <text evidence="1 3">Belongs to the GcvH family.</text>
</comment>
<dbReference type="InterPro" id="IPR002930">
    <property type="entry name" value="GCV_H"/>
</dbReference>
<comment type="cofactor">
    <cofactor evidence="3">
        <name>(R)-lipoate</name>
        <dbReference type="ChEBI" id="CHEBI:83088"/>
    </cofactor>
    <text evidence="3">Binds 1 lipoyl cofactor covalently.</text>
</comment>
<sequence length="131" mass="14032">MANFPSDLKYAKTHEWLKIDGDIATLGITDFAQGELSDIVYVEITAVGKTIKRGEPIGTIEAVKAVSDLYSPISGQVLEANEGLKDAPANVNKDPYGAGWMARIKMSDPAELSGLLDSAAYAELARKSAHH</sequence>
<organism evidence="6 7">
    <name type="scientific">candidate division WOR-3 bacterium</name>
    <dbReference type="NCBI Taxonomy" id="2052148"/>
    <lineage>
        <taxon>Bacteria</taxon>
        <taxon>Bacteria division WOR-3</taxon>
    </lineage>
</organism>
<dbReference type="PANTHER" id="PTHR11715">
    <property type="entry name" value="GLYCINE CLEAVAGE SYSTEM H PROTEIN"/>
    <property type="match status" value="1"/>
</dbReference>
<dbReference type="GO" id="GO:0019464">
    <property type="term" value="P:glycine decarboxylation via glycine cleavage system"/>
    <property type="evidence" value="ECO:0007669"/>
    <property type="project" value="UniProtKB-UniRule"/>
</dbReference>
<evidence type="ECO:0000259" key="5">
    <source>
        <dbReference type="PROSITE" id="PS50968"/>
    </source>
</evidence>
<dbReference type="Pfam" id="PF01597">
    <property type="entry name" value="GCV_H"/>
    <property type="match status" value="1"/>
</dbReference>
<dbReference type="CDD" id="cd06848">
    <property type="entry name" value="GCS_H"/>
    <property type="match status" value="1"/>
</dbReference>
<evidence type="ECO:0000256" key="1">
    <source>
        <dbReference type="ARBA" id="ARBA00009249"/>
    </source>
</evidence>
<evidence type="ECO:0000313" key="7">
    <source>
        <dbReference type="Proteomes" id="UP000779900"/>
    </source>
</evidence>
<feature type="modified residue" description="N6-lipoyllysine" evidence="3 4">
    <location>
        <position position="64"/>
    </location>
</feature>
<dbReference type="GO" id="GO:0005960">
    <property type="term" value="C:glycine cleavage complex"/>
    <property type="evidence" value="ECO:0007669"/>
    <property type="project" value="InterPro"/>
</dbReference>
<comment type="function">
    <text evidence="3">The glycine cleavage system catalyzes the degradation of glycine. The H protein shuttles the methylamine group of glycine from the P protein to the T protein.</text>
</comment>